<keyword evidence="2" id="KW-0812">Transmembrane</keyword>
<dbReference type="EMBL" id="JAZDUE010000008">
    <property type="protein sequence ID" value="MEE4023600.1"/>
    <property type="molecule type" value="Genomic_DNA"/>
</dbReference>
<accession>A0ABU7MTE1</accession>
<keyword evidence="2" id="KW-1133">Transmembrane helix</keyword>
<dbReference type="Pfam" id="PF23717">
    <property type="entry name" value="DUF7159"/>
    <property type="match status" value="1"/>
</dbReference>
<feature type="compositionally biased region" description="Low complexity" evidence="1">
    <location>
        <begin position="313"/>
        <end position="363"/>
    </location>
</feature>
<reference evidence="4 5" key="1">
    <citation type="submission" date="2024-01" db="EMBL/GenBank/DDBJ databases">
        <title>Draft genome sequence of Gordonia sp. PKS22-38.</title>
        <authorList>
            <person name="Suphannarot A."/>
            <person name="Mingma R."/>
        </authorList>
    </citation>
    <scope>NUCLEOTIDE SEQUENCE [LARGE SCALE GENOMIC DNA]</scope>
    <source>
        <strain evidence="4 5">PKS22-38</strain>
    </source>
</reference>
<dbReference type="RefSeq" id="WP_330504997.1">
    <property type="nucleotide sequence ID" value="NZ_JAZDUE010000008.1"/>
</dbReference>
<proteinExistence type="predicted"/>
<evidence type="ECO:0000313" key="4">
    <source>
        <dbReference type="EMBL" id="MEE4023600.1"/>
    </source>
</evidence>
<protein>
    <recommendedName>
        <fullName evidence="3">DUF7159 domain-containing protein</fullName>
    </recommendedName>
</protein>
<keyword evidence="2" id="KW-0472">Membrane</keyword>
<evidence type="ECO:0000313" key="5">
    <source>
        <dbReference type="Proteomes" id="UP001335729"/>
    </source>
</evidence>
<comment type="caution">
    <text evidence="4">The sequence shown here is derived from an EMBL/GenBank/DDBJ whole genome shotgun (WGS) entry which is preliminary data.</text>
</comment>
<feature type="transmembrane region" description="Helical" evidence="2">
    <location>
        <begin position="251"/>
        <end position="276"/>
    </location>
</feature>
<sequence>MAETRSAQIAGDSDSDGSVLGISVVEDQVASVVRSADGAIIASNLVELPDPSAQSAENAIHELVDSVPYEIDRIGVACARPATQSYLQANLTPSTARPAWYDKVTVTDMPAALAEVARTTAAGRGIIAVVDLDRSAVPSPGSSVVTLDSATGEVLGTAEFAYGSPGPVTDPANASEVADAVTAAPGGSSVTSVVCTGPGAEVPGAPEALEYALARPVTVADQPALAAALGAAVLSGSRPRGAAGAVSNRRWWMIGAALVAALALGAIAASAVFAGVDAAEDEAAPTTTVTETAPPSTVTRTAEPVTEVRTDVATTTVTRSGEPVTRTSTATETETQTETETVTEAPTATVTETVTTTVTTAAPGGPGGQPNP</sequence>
<evidence type="ECO:0000259" key="3">
    <source>
        <dbReference type="Pfam" id="PF23717"/>
    </source>
</evidence>
<gene>
    <name evidence="4" type="ORF">V1Y59_10975</name>
</gene>
<organism evidence="4 5">
    <name type="scientific">Gordonia prachuapensis</name>
    <dbReference type="NCBI Taxonomy" id="3115651"/>
    <lineage>
        <taxon>Bacteria</taxon>
        <taxon>Bacillati</taxon>
        <taxon>Actinomycetota</taxon>
        <taxon>Actinomycetes</taxon>
        <taxon>Mycobacteriales</taxon>
        <taxon>Gordoniaceae</taxon>
        <taxon>Gordonia</taxon>
    </lineage>
</organism>
<feature type="region of interest" description="Disordered" evidence="1">
    <location>
        <begin position="313"/>
        <end position="372"/>
    </location>
</feature>
<name>A0ABU7MTE1_9ACTN</name>
<evidence type="ECO:0000256" key="1">
    <source>
        <dbReference type="SAM" id="MobiDB-lite"/>
    </source>
</evidence>
<dbReference type="Proteomes" id="UP001335729">
    <property type="component" value="Unassembled WGS sequence"/>
</dbReference>
<feature type="domain" description="DUF7159" evidence="3">
    <location>
        <begin position="19"/>
        <end position="240"/>
    </location>
</feature>
<keyword evidence="5" id="KW-1185">Reference proteome</keyword>
<evidence type="ECO:0000256" key="2">
    <source>
        <dbReference type="SAM" id="Phobius"/>
    </source>
</evidence>
<dbReference type="InterPro" id="IPR055583">
    <property type="entry name" value="DUF7159"/>
</dbReference>